<dbReference type="Pfam" id="PF03308">
    <property type="entry name" value="MeaB"/>
    <property type="match status" value="1"/>
</dbReference>
<dbReference type="InterPro" id="IPR027417">
    <property type="entry name" value="P-loop_NTPase"/>
</dbReference>
<dbReference type="SMART" id="SM00382">
    <property type="entry name" value="AAA"/>
    <property type="match status" value="1"/>
</dbReference>
<dbReference type="SUPFAM" id="SSF52540">
    <property type="entry name" value="P-loop containing nucleoside triphosphate hydrolases"/>
    <property type="match status" value="1"/>
</dbReference>
<dbReference type="InterPro" id="IPR005129">
    <property type="entry name" value="GTPase_ArgK"/>
</dbReference>
<evidence type="ECO:0000313" key="7">
    <source>
        <dbReference type="EMBL" id="MPL58828.1"/>
    </source>
</evidence>
<evidence type="ECO:0000256" key="5">
    <source>
        <dbReference type="ARBA" id="ARBA00023186"/>
    </source>
</evidence>
<keyword evidence="4" id="KW-0342">GTP-binding</keyword>
<gene>
    <name evidence="7" type="ORF">SDC9_04372</name>
</gene>
<organism evidence="7">
    <name type="scientific">bioreactor metagenome</name>
    <dbReference type="NCBI Taxonomy" id="1076179"/>
    <lineage>
        <taxon>unclassified sequences</taxon>
        <taxon>metagenomes</taxon>
        <taxon>ecological metagenomes</taxon>
    </lineage>
</organism>
<evidence type="ECO:0000256" key="2">
    <source>
        <dbReference type="ARBA" id="ARBA00022741"/>
    </source>
</evidence>
<dbReference type="GO" id="GO:0005525">
    <property type="term" value="F:GTP binding"/>
    <property type="evidence" value="ECO:0007669"/>
    <property type="project" value="UniProtKB-KW"/>
</dbReference>
<dbReference type="EMBL" id="VSSQ01000008">
    <property type="protein sequence ID" value="MPL58828.1"/>
    <property type="molecule type" value="Genomic_DNA"/>
</dbReference>
<reference evidence="7" key="1">
    <citation type="submission" date="2019-08" db="EMBL/GenBank/DDBJ databases">
        <authorList>
            <person name="Kucharzyk K."/>
            <person name="Murdoch R.W."/>
            <person name="Higgins S."/>
            <person name="Loffler F."/>
        </authorList>
    </citation>
    <scope>NUCLEOTIDE SEQUENCE</scope>
</reference>
<dbReference type="NCBIfam" id="TIGR00750">
    <property type="entry name" value="lao"/>
    <property type="match status" value="1"/>
</dbReference>
<dbReference type="GO" id="GO:0003924">
    <property type="term" value="F:GTPase activity"/>
    <property type="evidence" value="ECO:0007669"/>
    <property type="project" value="InterPro"/>
</dbReference>
<dbReference type="Gene3D" id="3.40.50.300">
    <property type="entry name" value="P-loop containing nucleotide triphosphate hydrolases"/>
    <property type="match status" value="1"/>
</dbReference>
<protein>
    <recommendedName>
        <fullName evidence="6">AAA+ ATPase domain-containing protein</fullName>
    </recommendedName>
</protein>
<dbReference type="PANTHER" id="PTHR43087:SF1">
    <property type="entry name" value="LAO_AO TRANSPORT SYSTEM ATPASE"/>
    <property type="match status" value="1"/>
</dbReference>
<comment type="similarity">
    <text evidence="1">Belongs to the SIMIBI class G3E GTPase family. ArgK/MeaB subfamily.</text>
</comment>
<evidence type="ECO:0000259" key="6">
    <source>
        <dbReference type="SMART" id="SM00382"/>
    </source>
</evidence>
<dbReference type="PANTHER" id="PTHR43087">
    <property type="entry name" value="LYSINE/ARGININE/ORNITHINE TRANSPORT SYSTEM KINASE"/>
    <property type="match status" value="1"/>
</dbReference>
<sequence length="355" mass="37510">MYEDLARRCLDGEVRAVARFVSLLEDGDRRAYNAMSAFASTMGKAQILGITGPPGSGKSTLTDKLIGYFRGQEKKVAVIAVDPSSPFSGGAILGDRLRMQGHAVDPGVYIRSLASRGQLGGLSKATAFAVRVLEAAGYDIVIIETVGVGQSEIDIVKVADTVVLVSVPGLGDDIQVIKAGIMEIGDIFVVNKADRDGADRVVREIRAMLETQAALKRGKSPSAGPDTLALRSAELLHHGQTGAAPSSQIEQIETEELPPVMKTVAETGEGVPELGARILSRFEGDRLSGALESRRLSSIKAQLKDIAAWQLLDLFADSGGDGRLDSLAEAVHSRSMDIYGAAKKLTATLVKGEQA</sequence>
<feature type="domain" description="AAA+ ATPase" evidence="6">
    <location>
        <begin position="44"/>
        <end position="242"/>
    </location>
</feature>
<proteinExistence type="inferred from homology"/>
<accession>A0A644SVU4</accession>
<dbReference type="CDD" id="cd03114">
    <property type="entry name" value="MMAA-like"/>
    <property type="match status" value="1"/>
</dbReference>
<evidence type="ECO:0000256" key="4">
    <source>
        <dbReference type="ARBA" id="ARBA00023134"/>
    </source>
</evidence>
<name>A0A644SVU4_9ZZZZ</name>
<dbReference type="InterPro" id="IPR003593">
    <property type="entry name" value="AAA+_ATPase"/>
</dbReference>
<dbReference type="AlphaFoldDB" id="A0A644SVU4"/>
<keyword evidence="3" id="KW-0378">Hydrolase</keyword>
<keyword evidence="2" id="KW-0547">Nucleotide-binding</keyword>
<dbReference type="InterPro" id="IPR052040">
    <property type="entry name" value="GTPase/Isobutyryl-CoA_mutase"/>
</dbReference>
<evidence type="ECO:0000256" key="3">
    <source>
        <dbReference type="ARBA" id="ARBA00022801"/>
    </source>
</evidence>
<comment type="caution">
    <text evidence="7">The sequence shown here is derived from an EMBL/GenBank/DDBJ whole genome shotgun (WGS) entry which is preliminary data.</text>
</comment>
<keyword evidence="5" id="KW-0143">Chaperone</keyword>
<evidence type="ECO:0000256" key="1">
    <source>
        <dbReference type="ARBA" id="ARBA00009625"/>
    </source>
</evidence>